<evidence type="ECO:0000256" key="19">
    <source>
        <dbReference type="ARBA" id="ARBA00023329"/>
    </source>
</evidence>
<dbReference type="GO" id="GO:0006606">
    <property type="term" value="P:protein import into nucleus"/>
    <property type="evidence" value="ECO:0007669"/>
    <property type="project" value="TreeGrafter"/>
</dbReference>
<keyword evidence="14" id="KW-0811">Translocation</keyword>
<evidence type="ECO:0000313" key="25">
    <source>
        <dbReference type="WBParaSite" id="Csp11.Scaffold630.g20947.t1"/>
    </source>
</evidence>
<evidence type="ECO:0000256" key="17">
    <source>
        <dbReference type="ARBA" id="ARBA00023228"/>
    </source>
</evidence>
<evidence type="ECO:0000256" key="13">
    <source>
        <dbReference type="ARBA" id="ARBA00022927"/>
    </source>
</evidence>
<dbReference type="GO" id="GO:0031080">
    <property type="term" value="C:nuclear pore outer ring"/>
    <property type="evidence" value="ECO:0007669"/>
    <property type="project" value="TreeGrafter"/>
</dbReference>
<keyword evidence="7" id="KW-0813">Transport</keyword>
<evidence type="ECO:0000256" key="2">
    <source>
        <dbReference type="ARBA" id="ARBA00004397"/>
    </source>
</evidence>
<dbReference type="GO" id="GO:0051028">
    <property type="term" value="P:mRNA transport"/>
    <property type="evidence" value="ECO:0007669"/>
    <property type="project" value="UniProtKB-KW"/>
</dbReference>
<evidence type="ECO:0000256" key="21">
    <source>
        <dbReference type="ARBA" id="ARBA00060125"/>
    </source>
</evidence>
<keyword evidence="19" id="KW-0968">Cytoplasmic vesicle</keyword>
<keyword evidence="11" id="KW-0256">Endoplasmic reticulum</keyword>
<evidence type="ECO:0000256" key="3">
    <source>
        <dbReference type="ARBA" id="ARBA00004567"/>
    </source>
</evidence>
<dbReference type="GO" id="GO:0030127">
    <property type="term" value="C:COPII vesicle coat"/>
    <property type="evidence" value="ECO:0007669"/>
    <property type="project" value="TreeGrafter"/>
</dbReference>
<dbReference type="SUPFAM" id="SSF50978">
    <property type="entry name" value="WD40 repeat-like"/>
    <property type="match status" value="1"/>
</dbReference>
<evidence type="ECO:0000256" key="22">
    <source>
        <dbReference type="ARBA" id="ARBA00076550"/>
    </source>
</evidence>
<dbReference type="InterPro" id="IPR001680">
    <property type="entry name" value="WD40_rpt"/>
</dbReference>
<name>A0A1I7UZP0_9PELO</name>
<dbReference type="InterPro" id="IPR015943">
    <property type="entry name" value="WD40/YVTN_repeat-like_dom_sf"/>
</dbReference>
<comment type="similarity">
    <text evidence="5">Belongs to the WD repeat SEC13 family.</text>
</comment>
<dbReference type="PANTHER" id="PTHR11024">
    <property type="entry name" value="NUCLEAR PORE COMPLEX PROTEIN SEC13 / SEH1 FAMILY MEMBER"/>
    <property type="match status" value="1"/>
</dbReference>
<dbReference type="GO" id="GO:0032527">
    <property type="term" value="P:protein exit from endoplasmic reticulum"/>
    <property type="evidence" value="ECO:0007669"/>
    <property type="project" value="TreeGrafter"/>
</dbReference>
<protein>
    <recommendedName>
        <fullName evidence="6">Protein SEC13 homolog</fullName>
    </recommendedName>
    <alternativeName>
        <fullName evidence="20">GATOR complex protein SEC13</fullName>
    </alternativeName>
    <alternativeName>
        <fullName evidence="22">Nuclear pore complex protein 20</fullName>
    </alternativeName>
</protein>
<dbReference type="eggNOG" id="KOG1332">
    <property type="taxonomic scope" value="Eukaryota"/>
</dbReference>
<dbReference type="FunFam" id="2.130.10.10:FF:001578">
    <property type="entry name" value="Protein SEC13 homolog"/>
    <property type="match status" value="1"/>
</dbReference>
<evidence type="ECO:0000256" key="9">
    <source>
        <dbReference type="ARBA" id="ARBA00022737"/>
    </source>
</evidence>
<dbReference type="InterPro" id="IPR036322">
    <property type="entry name" value="WD40_repeat_dom_sf"/>
</dbReference>
<dbReference type="GO" id="GO:0005789">
    <property type="term" value="C:endoplasmic reticulum membrane"/>
    <property type="evidence" value="ECO:0007669"/>
    <property type="project" value="UniProtKB-SubCell"/>
</dbReference>
<dbReference type="GO" id="GO:0005198">
    <property type="term" value="F:structural molecule activity"/>
    <property type="evidence" value="ECO:0007669"/>
    <property type="project" value="InterPro"/>
</dbReference>
<sequence>MTTIRQRIDTQHRDAIHDAQLNIYGSRLATCGSDRLVKIFEVRPNGQSFPLAELSGHMGPVWKVSWAHPKYGGLLASAAYDKKVIIWQEQNGRWQKSYEWETHEASTTSVAFAPHQFGLLLASSSADGDIGILRFDPPTGQWKSSKIQNCHEQGVNSVSWCPGTADPMAKKRLVSAGNDMKVKILAFTSLIHPYFPFSSNESTNEWECEKVLSGHTDFVREASWCPVANKGQQSIVSCGVDGNLVLFRTSNIETDEWKSKLLDKAPSALYHASFSPCGSFLSVSGDDNMITIFRENLQGQWLKVPRENKEREGMNPTVGGQSQR</sequence>
<evidence type="ECO:0000256" key="15">
    <source>
        <dbReference type="ARBA" id="ARBA00023132"/>
    </source>
</evidence>
<keyword evidence="8 23" id="KW-0853">WD repeat</keyword>
<dbReference type="PROSITE" id="PS50082">
    <property type="entry name" value="WD_REPEATS_2"/>
    <property type="match status" value="1"/>
</dbReference>
<proteinExistence type="inferred from homology"/>
<keyword evidence="15" id="KW-0906">Nuclear pore complex</keyword>
<evidence type="ECO:0000256" key="4">
    <source>
        <dbReference type="ARBA" id="ARBA00004656"/>
    </source>
</evidence>
<dbReference type="WBParaSite" id="Csp11.Scaffold630.g20947.t1">
    <property type="protein sequence ID" value="Csp11.Scaffold630.g20947.t1"/>
    <property type="gene ID" value="Csp11.Scaffold630.g20947"/>
</dbReference>
<dbReference type="PANTHER" id="PTHR11024:SF2">
    <property type="entry name" value="PROTEIN SEC13 HOMOLOG"/>
    <property type="match status" value="1"/>
</dbReference>
<dbReference type="InterPro" id="IPR037363">
    <property type="entry name" value="Sec13/Seh1_fam"/>
</dbReference>
<evidence type="ECO:0000256" key="5">
    <source>
        <dbReference type="ARBA" id="ARBA00010102"/>
    </source>
</evidence>
<keyword evidence="9" id="KW-0677">Repeat</keyword>
<dbReference type="STRING" id="1561998.A0A1I7UZP0"/>
<dbReference type="GO" id="GO:0032008">
    <property type="term" value="P:positive regulation of TOR signaling"/>
    <property type="evidence" value="ECO:0007669"/>
    <property type="project" value="TreeGrafter"/>
</dbReference>
<evidence type="ECO:0000256" key="23">
    <source>
        <dbReference type="PROSITE-ProRule" id="PRU00221"/>
    </source>
</evidence>
<dbReference type="Gene3D" id="2.130.10.10">
    <property type="entry name" value="YVTN repeat-like/Quinoprotein amine dehydrogenase"/>
    <property type="match status" value="1"/>
</dbReference>
<keyword evidence="17" id="KW-0458">Lysosome</keyword>
<keyword evidence="16" id="KW-0472">Membrane</keyword>
<dbReference type="Proteomes" id="UP000095282">
    <property type="component" value="Unplaced"/>
</dbReference>
<dbReference type="GO" id="GO:0090114">
    <property type="term" value="P:COPII-coated vesicle budding"/>
    <property type="evidence" value="ECO:0007669"/>
    <property type="project" value="TreeGrafter"/>
</dbReference>
<evidence type="ECO:0000256" key="11">
    <source>
        <dbReference type="ARBA" id="ARBA00022824"/>
    </source>
</evidence>
<organism evidence="24 25">
    <name type="scientific">Caenorhabditis tropicalis</name>
    <dbReference type="NCBI Taxonomy" id="1561998"/>
    <lineage>
        <taxon>Eukaryota</taxon>
        <taxon>Metazoa</taxon>
        <taxon>Ecdysozoa</taxon>
        <taxon>Nematoda</taxon>
        <taxon>Chromadorea</taxon>
        <taxon>Rhabditida</taxon>
        <taxon>Rhabditina</taxon>
        <taxon>Rhabditomorpha</taxon>
        <taxon>Rhabditoidea</taxon>
        <taxon>Rhabditidae</taxon>
        <taxon>Peloderinae</taxon>
        <taxon>Caenorhabditis</taxon>
    </lineage>
</organism>
<keyword evidence="18" id="KW-0539">Nucleus</keyword>
<keyword evidence="24" id="KW-1185">Reference proteome</keyword>
<evidence type="ECO:0000256" key="6">
    <source>
        <dbReference type="ARBA" id="ARBA00019195"/>
    </source>
</evidence>
<evidence type="ECO:0000256" key="12">
    <source>
        <dbReference type="ARBA" id="ARBA00022892"/>
    </source>
</evidence>
<accession>A0A1I7UZP0</accession>
<evidence type="ECO:0000256" key="8">
    <source>
        <dbReference type="ARBA" id="ARBA00022574"/>
    </source>
</evidence>
<evidence type="ECO:0000256" key="14">
    <source>
        <dbReference type="ARBA" id="ARBA00023010"/>
    </source>
</evidence>
<dbReference type="Pfam" id="PF00400">
    <property type="entry name" value="WD40"/>
    <property type="match status" value="5"/>
</dbReference>
<keyword evidence="13" id="KW-0653">Protein transport</keyword>
<evidence type="ECO:0000256" key="10">
    <source>
        <dbReference type="ARBA" id="ARBA00022816"/>
    </source>
</evidence>
<comment type="function">
    <text evidence="21">As a component of the GATOR complex may function in the amino acid-sensing branch of the TORC1 signaling pathway.</text>
</comment>
<dbReference type="SMART" id="SM00320">
    <property type="entry name" value="WD40"/>
    <property type="match status" value="6"/>
</dbReference>
<evidence type="ECO:0000256" key="16">
    <source>
        <dbReference type="ARBA" id="ARBA00023136"/>
    </source>
</evidence>
<evidence type="ECO:0000256" key="1">
    <source>
        <dbReference type="ARBA" id="ARBA00004299"/>
    </source>
</evidence>
<reference evidence="25" key="1">
    <citation type="submission" date="2016-11" db="UniProtKB">
        <authorList>
            <consortium name="WormBaseParasite"/>
        </authorList>
    </citation>
    <scope>IDENTIFICATION</scope>
</reference>
<evidence type="ECO:0000313" key="24">
    <source>
        <dbReference type="Proteomes" id="UP000095282"/>
    </source>
</evidence>
<comment type="subcellular location">
    <subcellularLocation>
        <location evidence="1">Cytoplasmic vesicle</location>
        <location evidence="1">COPII-coated vesicle membrane</location>
        <topology evidence="1">Peripheral membrane protein</topology>
        <orientation evidence="1">Cytoplasmic side</orientation>
    </subcellularLocation>
    <subcellularLocation>
        <location evidence="2">Endoplasmic reticulum membrane</location>
        <topology evidence="2">Peripheral membrane protein</topology>
        <orientation evidence="2">Cytoplasmic side</orientation>
    </subcellularLocation>
    <subcellularLocation>
        <location evidence="4">Lysosome membrane</location>
    </subcellularLocation>
    <subcellularLocation>
        <location evidence="3">Nucleus</location>
        <location evidence="3">Nuclear pore complex</location>
    </subcellularLocation>
</comment>
<keyword evidence="10" id="KW-0509">mRNA transport</keyword>
<evidence type="ECO:0000256" key="7">
    <source>
        <dbReference type="ARBA" id="ARBA00022448"/>
    </source>
</evidence>
<keyword evidence="12" id="KW-0931">ER-Golgi transport</keyword>
<evidence type="ECO:0000256" key="18">
    <source>
        <dbReference type="ARBA" id="ARBA00023242"/>
    </source>
</evidence>
<dbReference type="AlphaFoldDB" id="A0A1I7UZP0"/>
<dbReference type="GO" id="GO:0005765">
    <property type="term" value="C:lysosomal membrane"/>
    <property type="evidence" value="ECO:0007669"/>
    <property type="project" value="UniProtKB-SubCell"/>
</dbReference>
<evidence type="ECO:0000256" key="20">
    <source>
        <dbReference type="ARBA" id="ARBA00030111"/>
    </source>
</evidence>
<feature type="repeat" description="WD" evidence="23">
    <location>
        <begin position="54"/>
        <end position="97"/>
    </location>
</feature>